<gene>
    <name evidence="11" type="ORF">FQN60_010465</name>
</gene>
<dbReference type="Gene3D" id="1.10.510.10">
    <property type="entry name" value="Transferase(Phosphotransferase) domain 1"/>
    <property type="match status" value="1"/>
</dbReference>
<comment type="catalytic activity">
    <reaction evidence="9">
        <text>L-seryl-[protein] + ATP = O-phospho-L-seryl-[protein] + ADP + H(+)</text>
        <dbReference type="Rhea" id="RHEA:17989"/>
        <dbReference type="Rhea" id="RHEA-COMP:9863"/>
        <dbReference type="Rhea" id="RHEA-COMP:11604"/>
        <dbReference type="ChEBI" id="CHEBI:15378"/>
        <dbReference type="ChEBI" id="CHEBI:29999"/>
        <dbReference type="ChEBI" id="CHEBI:30616"/>
        <dbReference type="ChEBI" id="CHEBI:83421"/>
        <dbReference type="ChEBI" id="CHEBI:456216"/>
        <dbReference type="EC" id="2.7.11.1"/>
    </reaction>
</comment>
<sequence>MMLTQQVSSMERQWTPSVSHPFVVCSGQNMEKYEKVLCLGRGGAADVFLMRHAESKSLHAVKRIKIEDTRTTKTQSAILQEAMIIRRLEHPHVVKCSDAFVNSDGFIYIVMNYCDGGTLDDKVKQRNPEEFFTEDTVMGWFVQVAMALNYIHMAKILHRDIKTSNVLLTKQGIVKLADFGISRVMTNTADMASTCVGTPSYLSPELCQDVPYSSKSDIWALGCLLYEICALRPPFAATNLLSLFYKITKGEYDPVPDVYSDNISSLIQRMLCLNPAHRPRAACLLDSAYVQHHLKSVKHTETDRVPVKSGDITEEKIPDTTPQPDVLSQPHPWEEKEHNMCSSDVEEEHRGALCVGGPNHGDCHYPEDFDEDESLSSLEECTFPEAPNVLEQVEYPDDFEEEDFEEEAALVHTMAPPQPHDDAVEEEFQLCDAGGLTITLKALKEKG</sequence>
<evidence type="ECO:0000256" key="3">
    <source>
        <dbReference type="ARBA" id="ARBA00022527"/>
    </source>
</evidence>
<evidence type="ECO:0000313" key="11">
    <source>
        <dbReference type="EMBL" id="KAA8589120.1"/>
    </source>
</evidence>
<keyword evidence="12" id="KW-1185">Reference proteome</keyword>
<dbReference type="SUPFAM" id="SSF56112">
    <property type="entry name" value="Protein kinase-like (PK-like)"/>
    <property type="match status" value="1"/>
</dbReference>
<dbReference type="GO" id="GO:0004674">
    <property type="term" value="F:protein serine/threonine kinase activity"/>
    <property type="evidence" value="ECO:0007669"/>
    <property type="project" value="UniProtKB-KW"/>
</dbReference>
<dbReference type="PROSITE" id="PS00108">
    <property type="entry name" value="PROTEIN_KINASE_ST"/>
    <property type="match status" value="1"/>
</dbReference>
<evidence type="ECO:0000313" key="12">
    <source>
        <dbReference type="Proteomes" id="UP000327493"/>
    </source>
</evidence>
<keyword evidence="6" id="KW-0418">Kinase</keyword>
<feature type="domain" description="Protein kinase" evidence="10">
    <location>
        <begin position="33"/>
        <end position="290"/>
    </location>
</feature>
<dbReference type="SMART" id="SM00220">
    <property type="entry name" value="S_TKc"/>
    <property type="match status" value="1"/>
</dbReference>
<dbReference type="EMBL" id="VOFY01000010">
    <property type="protein sequence ID" value="KAA8589120.1"/>
    <property type="molecule type" value="Genomic_DNA"/>
</dbReference>
<reference evidence="11 12" key="1">
    <citation type="submission" date="2019-08" db="EMBL/GenBank/DDBJ databases">
        <title>A chromosome-level genome assembly, high-density linkage maps, and genome scans reveal the genomic architecture of hybrid incompatibilities underlying speciation via character displacement in darters (Percidae: Etheostominae).</title>
        <authorList>
            <person name="Moran R.L."/>
            <person name="Catchen J.M."/>
            <person name="Fuller R.C."/>
        </authorList>
    </citation>
    <scope>NUCLEOTIDE SEQUENCE [LARGE SCALE GENOMIC DNA]</scope>
    <source>
        <strain evidence="11">EspeVRDwgs_2016</strain>
        <tissue evidence="11">Muscle</tissue>
    </source>
</reference>
<comment type="similarity">
    <text evidence="1">Belongs to the protein kinase superfamily. NEK Ser/Thr protein kinase family. NIMA subfamily.</text>
</comment>
<dbReference type="InterPro" id="IPR008271">
    <property type="entry name" value="Ser/Thr_kinase_AS"/>
</dbReference>
<dbReference type="GO" id="GO:0005524">
    <property type="term" value="F:ATP binding"/>
    <property type="evidence" value="ECO:0007669"/>
    <property type="project" value="UniProtKB-KW"/>
</dbReference>
<dbReference type="InterPro" id="IPR011009">
    <property type="entry name" value="Kinase-like_dom_sf"/>
</dbReference>
<evidence type="ECO:0000256" key="1">
    <source>
        <dbReference type="ARBA" id="ARBA00010886"/>
    </source>
</evidence>
<protein>
    <recommendedName>
        <fullName evidence="2">non-specific serine/threonine protein kinase</fullName>
        <ecNumber evidence="2">2.7.11.1</ecNumber>
    </recommendedName>
</protein>
<evidence type="ECO:0000256" key="5">
    <source>
        <dbReference type="ARBA" id="ARBA00022741"/>
    </source>
</evidence>
<comment type="caution">
    <text evidence="11">The sequence shown here is derived from an EMBL/GenBank/DDBJ whole genome shotgun (WGS) entry which is preliminary data.</text>
</comment>
<evidence type="ECO:0000256" key="4">
    <source>
        <dbReference type="ARBA" id="ARBA00022679"/>
    </source>
</evidence>
<comment type="catalytic activity">
    <reaction evidence="8">
        <text>L-threonyl-[protein] + ATP = O-phospho-L-threonyl-[protein] + ADP + H(+)</text>
        <dbReference type="Rhea" id="RHEA:46608"/>
        <dbReference type="Rhea" id="RHEA-COMP:11060"/>
        <dbReference type="Rhea" id="RHEA-COMP:11605"/>
        <dbReference type="ChEBI" id="CHEBI:15378"/>
        <dbReference type="ChEBI" id="CHEBI:30013"/>
        <dbReference type="ChEBI" id="CHEBI:30616"/>
        <dbReference type="ChEBI" id="CHEBI:61977"/>
        <dbReference type="ChEBI" id="CHEBI:456216"/>
        <dbReference type="EC" id="2.7.11.1"/>
    </reaction>
</comment>
<dbReference type="PANTHER" id="PTHR44899:SF3">
    <property type="entry name" value="SERINE_THREONINE-PROTEIN KINASE NEK1"/>
    <property type="match status" value="1"/>
</dbReference>
<dbReference type="Proteomes" id="UP000327493">
    <property type="component" value="Chromosome 10"/>
</dbReference>
<name>A0A5J5D845_9PERO</name>
<dbReference type="PANTHER" id="PTHR44899">
    <property type="entry name" value="CAMK FAMILY PROTEIN KINASE"/>
    <property type="match status" value="1"/>
</dbReference>
<dbReference type="PROSITE" id="PS50011">
    <property type="entry name" value="PROTEIN_KINASE_DOM"/>
    <property type="match status" value="1"/>
</dbReference>
<evidence type="ECO:0000256" key="9">
    <source>
        <dbReference type="ARBA" id="ARBA00048679"/>
    </source>
</evidence>
<keyword evidence="5" id="KW-0547">Nucleotide-binding</keyword>
<keyword evidence="3" id="KW-0723">Serine/threonine-protein kinase</keyword>
<dbReference type="InterPro" id="IPR051131">
    <property type="entry name" value="NEK_Ser/Thr_kinase_NIMA"/>
</dbReference>
<dbReference type="EC" id="2.7.11.1" evidence="2"/>
<evidence type="ECO:0000256" key="8">
    <source>
        <dbReference type="ARBA" id="ARBA00047899"/>
    </source>
</evidence>
<dbReference type="Pfam" id="PF00069">
    <property type="entry name" value="Pkinase"/>
    <property type="match status" value="1"/>
</dbReference>
<accession>A0A5J5D845</accession>
<dbReference type="AlphaFoldDB" id="A0A5J5D845"/>
<evidence type="ECO:0000256" key="7">
    <source>
        <dbReference type="ARBA" id="ARBA00022840"/>
    </source>
</evidence>
<keyword evidence="4" id="KW-0808">Transferase</keyword>
<evidence type="ECO:0000256" key="2">
    <source>
        <dbReference type="ARBA" id="ARBA00012513"/>
    </source>
</evidence>
<dbReference type="InterPro" id="IPR000719">
    <property type="entry name" value="Prot_kinase_dom"/>
</dbReference>
<keyword evidence="7" id="KW-0067">ATP-binding</keyword>
<proteinExistence type="inferred from homology"/>
<dbReference type="CDD" id="cd08215">
    <property type="entry name" value="STKc_Nek"/>
    <property type="match status" value="1"/>
</dbReference>
<evidence type="ECO:0000256" key="6">
    <source>
        <dbReference type="ARBA" id="ARBA00022777"/>
    </source>
</evidence>
<organism evidence="11 12">
    <name type="scientific">Etheostoma spectabile</name>
    <name type="common">orangethroat darter</name>
    <dbReference type="NCBI Taxonomy" id="54343"/>
    <lineage>
        <taxon>Eukaryota</taxon>
        <taxon>Metazoa</taxon>
        <taxon>Chordata</taxon>
        <taxon>Craniata</taxon>
        <taxon>Vertebrata</taxon>
        <taxon>Euteleostomi</taxon>
        <taxon>Actinopterygii</taxon>
        <taxon>Neopterygii</taxon>
        <taxon>Teleostei</taxon>
        <taxon>Neoteleostei</taxon>
        <taxon>Acanthomorphata</taxon>
        <taxon>Eupercaria</taxon>
        <taxon>Perciformes</taxon>
        <taxon>Percoidei</taxon>
        <taxon>Percidae</taxon>
        <taxon>Etheostomatinae</taxon>
        <taxon>Etheostoma</taxon>
    </lineage>
</organism>
<evidence type="ECO:0000259" key="10">
    <source>
        <dbReference type="PROSITE" id="PS50011"/>
    </source>
</evidence>